<organism evidence="9 10">
    <name type="scientific">Caenorhabditis remanei</name>
    <name type="common">Caenorhabditis vulgaris</name>
    <dbReference type="NCBI Taxonomy" id="31234"/>
    <lineage>
        <taxon>Eukaryota</taxon>
        <taxon>Metazoa</taxon>
        <taxon>Ecdysozoa</taxon>
        <taxon>Nematoda</taxon>
        <taxon>Chromadorea</taxon>
        <taxon>Rhabditida</taxon>
        <taxon>Rhabditina</taxon>
        <taxon>Rhabditomorpha</taxon>
        <taxon>Rhabditoidea</taxon>
        <taxon>Rhabditidae</taxon>
        <taxon>Peloderinae</taxon>
        <taxon>Caenorhabditis</taxon>
    </lineage>
</organism>
<feature type="transmembrane region" description="Helical" evidence="7">
    <location>
        <begin position="473"/>
        <end position="498"/>
    </location>
</feature>
<comment type="caution">
    <text evidence="9">The sequence shown here is derived from an EMBL/GenBank/DDBJ whole genome shotgun (WGS) entry which is preliminary data.</text>
</comment>
<evidence type="ECO:0000256" key="4">
    <source>
        <dbReference type="ARBA" id="ARBA00022989"/>
    </source>
</evidence>
<evidence type="ECO:0000256" key="6">
    <source>
        <dbReference type="SAM" id="MobiDB-lite"/>
    </source>
</evidence>
<evidence type="ECO:0000256" key="1">
    <source>
        <dbReference type="ARBA" id="ARBA00004167"/>
    </source>
</evidence>
<feature type="region of interest" description="Disordered" evidence="6">
    <location>
        <begin position="431"/>
        <end position="450"/>
    </location>
</feature>
<feature type="compositionally biased region" description="Basic and acidic residues" evidence="6">
    <location>
        <begin position="431"/>
        <end position="442"/>
    </location>
</feature>
<feature type="region of interest" description="Disordered" evidence="6">
    <location>
        <begin position="46"/>
        <end position="113"/>
    </location>
</feature>
<dbReference type="CTD" id="78773331"/>
<keyword evidence="2 7" id="KW-0812">Transmembrane</keyword>
<dbReference type="InterPro" id="IPR035892">
    <property type="entry name" value="C2_domain_sf"/>
</dbReference>
<reference evidence="9 10" key="1">
    <citation type="submission" date="2019-12" db="EMBL/GenBank/DDBJ databases">
        <title>Chromosome-level assembly of the Caenorhabditis remanei genome.</title>
        <authorList>
            <person name="Teterina A.A."/>
            <person name="Willis J.H."/>
            <person name="Phillips P.C."/>
        </authorList>
    </citation>
    <scope>NUCLEOTIDE SEQUENCE [LARGE SCALE GENOMIC DNA]</scope>
    <source>
        <strain evidence="9 10">PX506</strain>
        <tissue evidence="9">Whole organism</tissue>
    </source>
</reference>
<dbReference type="KEGG" id="crq:GCK72_002131"/>
<dbReference type="AlphaFoldDB" id="A0A6A5HVK1"/>
<dbReference type="PANTHER" id="PTHR12546:SF33">
    <property type="entry name" value="SPERM VESICLE FUSION PROTEIN FER-1"/>
    <property type="match status" value="1"/>
</dbReference>
<dbReference type="PROSITE" id="PS50004">
    <property type="entry name" value="C2"/>
    <property type="match status" value="1"/>
</dbReference>
<evidence type="ECO:0000256" key="7">
    <source>
        <dbReference type="SAM" id="Phobius"/>
    </source>
</evidence>
<dbReference type="SUPFAM" id="SSF49562">
    <property type="entry name" value="C2 domain (Calcium/lipid-binding domain, CaLB)"/>
    <property type="match status" value="1"/>
</dbReference>
<dbReference type="EMBL" id="WUAV01000001">
    <property type="protein sequence ID" value="KAF1770313.1"/>
    <property type="molecule type" value="Genomic_DNA"/>
</dbReference>
<dbReference type="GO" id="GO:0007009">
    <property type="term" value="P:plasma membrane organization"/>
    <property type="evidence" value="ECO:0007669"/>
    <property type="project" value="TreeGrafter"/>
</dbReference>
<dbReference type="PANTHER" id="PTHR12546">
    <property type="entry name" value="FER-1-LIKE"/>
    <property type="match status" value="1"/>
</dbReference>
<evidence type="ECO:0000256" key="2">
    <source>
        <dbReference type="ARBA" id="ARBA00022692"/>
    </source>
</evidence>
<dbReference type="InterPro" id="IPR037721">
    <property type="entry name" value="Ferlin"/>
</dbReference>
<evidence type="ECO:0000259" key="8">
    <source>
        <dbReference type="PROSITE" id="PS50004"/>
    </source>
</evidence>
<dbReference type="GO" id="GO:0016020">
    <property type="term" value="C:membrane"/>
    <property type="evidence" value="ECO:0007669"/>
    <property type="project" value="UniProtKB-SubCell"/>
</dbReference>
<name>A0A6A5HVK1_CAERE</name>
<evidence type="ECO:0000313" key="10">
    <source>
        <dbReference type="Proteomes" id="UP000483820"/>
    </source>
</evidence>
<dbReference type="GeneID" id="78773331"/>
<dbReference type="Proteomes" id="UP000483820">
    <property type="component" value="Chromosome I"/>
</dbReference>
<dbReference type="CDD" id="cd08374">
    <property type="entry name" value="C2F_Ferlin"/>
    <property type="match status" value="1"/>
</dbReference>
<keyword evidence="5 7" id="KW-0472">Membrane</keyword>
<comment type="subcellular location">
    <subcellularLocation>
        <location evidence="1">Membrane</location>
        <topology evidence="1">Single-pass membrane protein</topology>
    </subcellularLocation>
</comment>
<dbReference type="Pfam" id="PF16165">
    <property type="entry name" value="Ferlin_C"/>
    <property type="match status" value="1"/>
</dbReference>
<dbReference type="RefSeq" id="XP_053591918.1">
    <property type="nucleotide sequence ID" value="XM_053723273.1"/>
</dbReference>
<keyword evidence="3" id="KW-0677">Repeat</keyword>
<evidence type="ECO:0000256" key="5">
    <source>
        <dbReference type="ARBA" id="ARBA00023136"/>
    </source>
</evidence>
<accession>A0A6A5HVK1</accession>
<dbReference type="InterPro" id="IPR032362">
    <property type="entry name" value="Ferlin_C"/>
</dbReference>
<protein>
    <recommendedName>
        <fullName evidence="8">C2 domain-containing protein</fullName>
    </recommendedName>
</protein>
<sequence>MMLSTPKIETRKSDEGEECGITIEQITFWFSDVMHVTENEEVAMLNAQREKAGKEEGDGKNETDRTSESWDDVDMEMEKEKESWEKRRSKERKMKKDSLQKAETADGELRKKAKRAIRGTQLETIALFILRQINLVPEHVESRPLFSDKGGKAKNGELRMFKEYGSIPAPFNVAPRKPVSYQLRVAVMDVRGAIPVKRSFAEPVSDLYVKAFINGMPKGHKTDTHFRVLDGTGEFNWRFLLNFDYNPWEKKVVAYTKTRYFRKPVEELVDPILVVELWDKNKFRKDRLLGDIELDLLAFIEGIGSPSDVGVYSKKSRKRDVNCPKCCTSRGCLCRCCIFCYETKCLCGRRKIKKKPFPKPVLFVEPEGYDETVNIFEARNLYGWWPMLTDEYPHDEPQNAKKKNDDVGKDPKWIMGLIEMDMMLLTKQESDQEPAGKKRSEPNHSPFLEKPNRKTWANSWLVSRIKPCIKYFWHYYGLQILLWILIIALLALTIFALIQTWPIILIEIFKGIF</sequence>
<dbReference type="InterPro" id="IPR037725">
    <property type="entry name" value="C2F_Ferlin"/>
</dbReference>
<feature type="compositionally biased region" description="Basic and acidic residues" evidence="6">
    <location>
        <begin position="48"/>
        <end position="68"/>
    </location>
</feature>
<dbReference type="GO" id="GO:0061025">
    <property type="term" value="P:membrane fusion"/>
    <property type="evidence" value="ECO:0007669"/>
    <property type="project" value="TreeGrafter"/>
</dbReference>
<evidence type="ECO:0000256" key="3">
    <source>
        <dbReference type="ARBA" id="ARBA00022737"/>
    </source>
</evidence>
<dbReference type="InterPro" id="IPR000008">
    <property type="entry name" value="C2_dom"/>
</dbReference>
<proteinExistence type="predicted"/>
<keyword evidence="4 7" id="KW-1133">Transmembrane helix</keyword>
<feature type="domain" description="C2" evidence="8">
    <location>
        <begin position="163"/>
        <end position="310"/>
    </location>
</feature>
<evidence type="ECO:0000313" key="9">
    <source>
        <dbReference type="EMBL" id="KAF1770313.1"/>
    </source>
</evidence>
<gene>
    <name evidence="9" type="ORF">GCK72_002131</name>
</gene>
<dbReference type="Gene3D" id="2.60.40.150">
    <property type="entry name" value="C2 domain"/>
    <property type="match status" value="1"/>
</dbReference>
<feature type="compositionally biased region" description="Basic and acidic residues" evidence="6">
    <location>
        <begin position="76"/>
        <end position="110"/>
    </location>
</feature>